<evidence type="ECO:0000256" key="9">
    <source>
        <dbReference type="ARBA" id="ARBA00022989"/>
    </source>
</evidence>
<keyword evidence="6 15" id="KW-0812">Transmembrane</keyword>
<feature type="repeat" description="ANK" evidence="13">
    <location>
        <begin position="180"/>
        <end position="212"/>
    </location>
</feature>
<feature type="transmembrane region" description="Helical" evidence="15">
    <location>
        <begin position="397"/>
        <end position="417"/>
    </location>
</feature>
<evidence type="ECO:0000256" key="13">
    <source>
        <dbReference type="PROSITE-ProRule" id="PRU00023"/>
    </source>
</evidence>
<evidence type="ECO:0000256" key="15">
    <source>
        <dbReference type="SAM" id="Phobius"/>
    </source>
</evidence>
<dbReference type="PROSITE" id="PS50297">
    <property type="entry name" value="ANK_REP_REGION"/>
    <property type="match status" value="2"/>
</dbReference>
<comment type="subcellular location">
    <subcellularLocation>
        <location evidence="1">Cell membrane</location>
        <topology evidence="1">Multi-pass membrane protein</topology>
    </subcellularLocation>
</comment>
<keyword evidence="5" id="KW-0107">Calcium channel</keyword>
<organism evidence="17 18">
    <name type="scientific">Pinctada imbricata</name>
    <name type="common">Atlantic pearl-oyster</name>
    <name type="synonym">Pinctada martensii</name>
    <dbReference type="NCBI Taxonomy" id="66713"/>
    <lineage>
        <taxon>Eukaryota</taxon>
        <taxon>Metazoa</taxon>
        <taxon>Spiralia</taxon>
        <taxon>Lophotrochozoa</taxon>
        <taxon>Mollusca</taxon>
        <taxon>Bivalvia</taxon>
        <taxon>Autobranchia</taxon>
        <taxon>Pteriomorphia</taxon>
        <taxon>Pterioida</taxon>
        <taxon>Pterioidea</taxon>
        <taxon>Pteriidae</taxon>
        <taxon>Pinctada</taxon>
    </lineage>
</organism>
<keyword evidence="18" id="KW-1185">Reference proteome</keyword>
<evidence type="ECO:0000256" key="2">
    <source>
        <dbReference type="ARBA" id="ARBA00022448"/>
    </source>
</evidence>
<feature type="transmembrane region" description="Helical" evidence="15">
    <location>
        <begin position="634"/>
        <end position="656"/>
    </location>
</feature>
<dbReference type="AlphaFoldDB" id="A0AA88XLC9"/>
<accession>A0AA88XLC9</accession>
<proteinExistence type="predicted"/>
<keyword evidence="3" id="KW-1003">Cell membrane</keyword>
<evidence type="ECO:0000256" key="11">
    <source>
        <dbReference type="ARBA" id="ARBA00023136"/>
    </source>
</evidence>
<dbReference type="Gene3D" id="1.25.40.20">
    <property type="entry name" value="Ankyrin repeat-containing domain"/>
    <property type="match status" value="1"/>
</dbReference>
<sequence>MGNTSVVATGVKNQGDGEFSSVYKLVDLKGGGELVDLMKRARWTKNFKEIDEKIQTAVKPFLYDGGRGKKIPICEIVEMRNKERQNKAPKVGNREKQRKAKEQALLDMKFQDHEGNYLHNKPDRKFRECCWDITKRGTVGDQILHLCLLNASAIHYDLAKRLIQQYPKLINDIYLGDEYYGESVLHIAIVNEDPAMVKFILDHGGDYHERACGNFFCPDDQKDTREDSYDHEWVEVTEKTNYEGYVYFGEYPLSFAACLGQEECVRLLIAKGANPNLQDTNGNTDMFDLLLELGARLDIKNRQGLTPLTLAAVLARKSMYEHILEKIRQVMWIYGKVTCAGYPLKDIDTISETGEINKNSVLNLVVYGEDERHLDMMDGLIVELLKDKWKTFVRFRFYRRFAIFFLYFIMFMVAFILRPGEDKCPTSHTTNTTNGVTASTTVSDSCYLLKACSDQDYARFALEIMILIGAVWYIFIAMKEIYHQGFRIFFNTLRVAPAKTMFLMSCVLIILMLPGRAACQHEYEDIIGTFAILFTAPYFLFFCRGFKIVGPFVVMIYRMVMGDLLRWFIIYAVFIVGFSQSFYLAFINSTCDPNELPCVFADGNPIENIIGTFSMNVGEFEDIYATFEYCEYPIFMRIVFAVYMIMVTLLLVNMLIAMMGNTYQLVNETQKEYFRQWAKIVLVIEQSVTTNIRKQQRQRYSQPMPDGDRAFIIRWHQSEKEQEQMAKAREERDAKLKKLAMEKRKTMIRKMPSQKIMDISSAQEGHLNV</sequence>
<evidence type="ECO:0000256" key="12">
    <source>
        <dbReference type="ARBA" id="ARBA00023303"/>
    </source>
</evidence>
<evidence type="ECO:0000256" key="14">
    <source>
        <dbReference type="SAM" id="Coils"/>
    </source>
</evidence>
<feature type="repeat" description="ANK" evidence="13">
    <location>
        <begin position="248"/>
        <end position="280"/>
    </location>
</feature>
<feature type="transmembrane region" description="Helical" evidence="15">
    <location>
        <begin position="457"/>
        <end position="475"/>
    </location>
</feature>
<dbReference type="InterPro" id="IPR024862">
    <property type="entry name" value="TRPV"/>
</dbReference>
<dbReference type="InterPro" id="IPR036770">
    <property type="entry name" value="Ankyrin_rpt-contain_sf"/>
</dbReference>
<comment type="caution">
    <text evidence="17">The sequence shown here is derived from an EMBL/GenBank/DDBJ whole genome shotgun (WGS) entry which is preliminary data.</text>
</comment>
<protein>
    <recommendedName>
        <fullName evidence="16">Ion transport domain-containing protein</fullName>
    </recommendedName>
</protein>
<dbReference type="GO" id="GO:0098703">
    <property type="term" value="P:calcium ion import across plasma membrane"/>
    <property type="evidence" value="ECO:0007669"/>
    <property type="project" value="TreeGrafter"/>
</dbReference>
<dbReference type="SUPFAM" id="SSF48403">
    <property type="entry name" value="Ankyrin repeat"/>
    <property type="match status" value="1"/>
</dbReference>
<evidence type="ECO:0000256" key="1">
    <source>
        <dbReference type="ARBA" id="ARBA00004651"/>
    </source>
</evidence>
<keyword evidence="12" id="KW-0407">Ion channel</keyword>
<dbReference type="SMART" id="SM00248">
    <property type="entry name" value="ANK"/>
    <property type="match status" value="4"/>
</dbReference>
<dbReference type="GO" id="GO:0005262">
    <property type="term" value="F:calcium channel activity"/>
    <property type="evidence" value="ECO:0007669"/>
    <property type="project" value="UniProtKB-KW"/>
</dbReference>
<evidence type="ECO:0000256" key="5">
    <source>
        <dbReference type="ARBA" id="ARBA00022673"/>
    </source>
</evidence>
<evidence type="ECO:0000313" key="17">
    <source>
        <dbReference type="EMBL" id="KAK3087949.1"/>
    </source>
</evidence>
<evidence type="ECO:0000313" key="18">
    <source>
        <dbReference type="Proteomes" id="UP001186944"/>
    </source>
</evidence>
<dbReference type="EMBL" id="VSWD01000011">
    <property type="protein sequence ID" value="KAK3087949.1"/>
    <property type="molecule type" value="Genomic_DNA"/>
</dbReference>
<dbReference type="GO" id="GO:0005886">
    <property type="term" value="C:plasma membrane"/>
    <property type="evidence" value="ECO:0007669"/>
    <property type="project" value="UniProtKB-SubCell"/>
</dbReference>
<feature type="domain" description="Ion transport" evidence="16">
    <location>
        <begin position="449"/>
        <end position="670"/>
    </location>
</feature>
<feature type="transmembrane region" description="Helical" evidence="15">
    <location>
        <begin position="526"/>
        <end position="543"/>
    </location>
</feature>
<keyword evidence="7" id="KW-0677">Repeat</keyword>
<evidence type="ECO:0000256" key="7">
    <source>
        <dbReference type="ARBA" id="ARBA00022737"/>
    </source>
</evidence>
<dbReference type="Proteomes" id="UP001186944">
    <property type="component" value="Unassembled WGS sequence"/>
</dbReference>
<keyword evidence="9 15" id="KW-1133">Transmembrane helix</keyword>
<evidence type="ECO:0000256" key="10">
    <source>
        <dbReference type="ARBA" id="ARBA00023065"/>
    </source>
</evidence>
<dbReference type="InterPro" id="IPR002110">
    <property type="entry name" value="Ankyrin_rpt"/>
</dbReference>
<dbReference type="Pfam" id="PF13606">
    <property type="entry name" value="Ank_3"/>
    <property type="match status" value="1"/>
</dbReference>
<dbReference type="PANTHER" id="PTHR10582">
    <property type="entry name" value="TRANSIENT RECEPTOR POTENTIAL ION CHANNEL PROTEIN"/>
    <property type="match status" value="1"/>
</dbReference>
<keyword evidence="4" id="KW-0109">Calcium transport</keyword>
<keyword evidence="14" id="KW-0175">Coiled coil</keyword>
<dbReference type="FunFam" id="1.25.40.20:FF:000181">
    <property type="entry name" value="Nanchung, isoform A"/>
    <property type="match status" value="1"/>
</dbReference>
<keyword evidence="10" id="KW-0406">Ion transport</keyword>
<keyword evidence="13" id="KW-0040">ANK repeat</keyword>
<keyword evidence="11 15" id="KW-0472">Membrane</keyword>
<name>A0AA88XLC9_PINIB</name>
<feature type="transmembrane region" description="Helical" evidence="15">
    <location>
        <begin position="496"/>
        <end position="514"/>
    </location>
</feature>
<keyword evidence="2" id="KW-0813">Transport</keyword>
<dbReference type="Pfam" id="PF00023">
    <property type="entry name" value="Ank"/>
    <property type="match status" value="1"/>
</dbReference>
<keyword evidence="8" id="KW-0106">Calcium</keyword>
<evidence type="ECO:0000256" key="4">
    <source>
        <dbReference type="ARBA" id="ARBA00022568"/>
    </source>
</evidence>
<feature type="transmembrane region" description="Helical" evidence="15">
    <location>
        <begin position="564"/>
        <end position="586"/>
    </location>
</feature>
<evidence type="ECO:0000256" key="6">
    <source>
        <dbReference type="ARBA" id="ARBA00022692"/>
    </source>
</evidence>
<evidence type="ECO:0000259" key="16">
    <source>
        <dbReference type="Pfam" id="PF00520"/>
    </source>
</evidence>
<dbReference type="PANTHER" id="PTHR10582:SF28">
    <property type="entry name" value="NANCHUNG, ISOFORM B"/>
    <property type="match status" value="1"/>
</dbReference>
<evidence type="ECO:0000256" key="3">
    <source>
        <dbReference type="ARBA" id="ARBA00022475"/>
    </source>
</evidence>
<dbReference type="Pfam" id="PF00520">
    <property type="entry name" value="Ion_trans"/>
    <property type="match status" value="1"/>
</dbReference>
<reference evidence="17" key="1">
    <citation type="submission" date="2019-08" db="EMBL/GenBank/DDBJ databases">
        <title>The improved chromosome-level genome for the pearl oyster Pinctada fucata martensii using PacBio sequencing and Hi-C.</title>
        <authorList>
            <person name="Zheng Z."/>
        </authorList>
    </citation>
    <scope>NUCLEOTIDE SEQUENCE</scope>
    <source>
        <strain evidence="17">ZZ-2019</strain>
        <tissue evidence="17">Adductor muscle</tissue>
    </source>
</reference>
<dbReference type="InterPro" id="IPR005821">
    <property type="entry name" value="Ion_trans_dom"/>
</dbReference>
<dbReference type="PROSITE" id="PS50088">
    <property type="entry name" value="ANK_REPEAT"/>
    <property type="match status" value="2"/>
</dbReference>
<evidence type="ECO:0000256" key="8">
    <source>
        <dbReference type="ARBA" id="ARBA00022837"/>
    </source>
</evidence>
<feature type="coiled-coil region" evidence="14">
    <location>
        <begin position="718"/>
        <end position="745"/>
    </location>
</feature>
<gene>
    <name evidence="17" type="ORF">FSP39_012710</name>
</gene>